<dbReference type="Gene3D" id="1.10.287.890">
    <property type="entry name" value="Crystal structure of tRNA isopentenylpyrophosphate transferase (bh2366) domain"/>
    <property type="match status" value="1"/>
</dbReference>
<dbReference type="GO" id="GO:0008270">
    <property type="term" value="F:zinc ion binding"/>
    <property type="evidence" value="ECO:0007669"/>
    <property type="project" value="UniProtKB-KW"/>
</dbReference>
<evidence type="ECO:0000256" key="8">
    <source>
        <dbReference type="PROSITE-ProRule" id="PRU00042"/>
    </source>
</evidence>
<dbReference type="Pfam" id="PF01715">
    <property type="entry name" value="IPPT"/>
    <property type="match status" value="2"/>
</dbReference>
<dbReference type="InterPro" id="IPR036236">
    <property type="entry name" value="Znf_C2H2_sf"/>
</dbReference>
<dbReference type="SUPFAM" id="SSF52540">
    <property type="entry name" value="P-loop containing nucleoside triphosphate hydrolases"/>
    <property type="match status" value="1"/>
</dbReference>
<dbReference type="InterPro" id="IPR022755">
    <property type="entry name" value="Znf_C2H2_jaz"/>
</dbReference>
<dbReference type="Pfam" id="PF12171">
    <property type="entry name" value="zf-C2H2_jaz"/>
    <property type="match status" value="1"/>
</dbReference>
<dbReference type="Gene3D" id="3.40.50.300">
    <property type="entry name" value="P-loop containing nucleotide triphosphate hydrolases"/>
    <property type="match status" value="1"/>
</dbReference>
<accession>A0A8D8Q328</accession>
<dbReference type="GO" id="GO:0005739">
    <property type="term" value="C:mitochondrion"/>
    <property type="evidence" value="ECO:0007669"/>
    <property type="project" value="TreeGrafter"/>
</dbReference>
<dbReference type="GO" id="GO:0006400">
    <property type="term" value="P:tRNA modification"/>
    <property type="evidence" value="ECO:0007669"/>
    <property type="project" value="TreeGrafter"/>
</dbReference>
<proteinExistence type="inferred from homology"/>
<keyword evidence="4" id="KW-0547">Nucleotide-binding</keyword>
<feature type="region of interest" description="Disordered" evidence="9">
    <location>
        <begin position="223"/>
        <end position="307"/>
    </location>
</feature>
<dbReference type="AlphaFoldDB" id="A0A8D8Q328"/>
<reference evidence="11" key="1">
    <citation type="submission" date="2021-05" db="EMBL/GenBank/DDBJ databases">
        <authorList>
            <person name="Alioto T."/>
            <person name="Alioto T."/>
            <person name="Gomez Garrido J."/>
        </authorList>
    </citation>
    <scope>NUCLEOTIDE SEQUENCE</scope>
</reference>
<dbReference type="PROSITE" id="PS00028">
    <property type="entry name" value="ZINC_FINGER_C2H2_1"/>
    <property type="match status" value="1"/>
</dbReference>
<dbReference type="Gene3D" id="3.30.160.60">
    <property type="entry name" value="Classic Zinc Finger"/>
    <property type="match status" value="1"/>
</dbReference>
<evidence type="ECO:0000256" key="4">
    <source>
        <dbReference type="ARBA" id="ARBA00022741"/>
    </source>
</evidence>
<sequence length="983" mass="111693">MKTLKSALLKAVMSKVPIFVILGSTGTGKSKLGIELAKKFNGEVISADSMQVYKGLDVITNKVTEEEAEGIPHHMLNFLDPNTRFTVVDYRNQALRHIDDIVRRNKVPIIVGGTNYYIESLLWSILIDNKTNINDQGQFTLYDVDKIRNLEHRGSSDVLEALWRMDNDVNATNQQLFKDEQYAEMAGIKADDNVAVEHGNEHHKHDGRALRDDIERESLVGDKRKNMPESVDHQAVKKFKTDNNEELENQTETSVEFSPMEGSQAVSDLKKKVKKENNEPKSEHMISETTSQRSGSESESKPTVKHKMELNKDDANSAIRMQKTSDKELKGHDDSVISVPFTAGNREGIKSVVSILDTFRSKMIGDIETANRVSRLKDAMRSPEETGYEKMKLRFGSVKEMFEELDKLVDRYKDVEHDQKESARETATNEEEKDEALSSNKITSVYSSYKTACTHLTEVFRQAVLLPKHFLHTLSIHQAAKPMTEKMALYGLTGEDVTQHVELLRGVVEALEREVETRLRNKTDEPRTATIASSTTPADMNQSEYTIHFSNQLATLLTQYESHIGSLHEWICSRLNKLDNTGNHDVASLLASMTSHLTRITNSISQRPLISKTRYYLPTDTERTNLTTSMLHAMLAEVDPSTADNLHPKNIRKVVRALQVFYEHGRTLHDILTEQKALQGGSQLGGPLRFPNTVILWLQCEKNVLDKRLEGRVHAMIENGLIRELLDFHKQYNEERIKQQLEPDYTKGIFQSIGFKEFHPYLTLSETERNSPLGETVFSKSRDLLVLANVQYAKRQTQWVRNRLLKCPDRVVPPVYSLNCTDLNQWSDCVSKPAHDIVDTYLNNRTKPAQGIEPLPVEYSDPDYYKAGTFRCDDCNRVFVGQHQYEEHMSSSKHRRVKAKLERDLQLAMGINPWQHNRLSKRQRRILAASKTGKSGEKIAHDEKTAHDEKIAHLEKLAHSTSDNISQSQGTADKTSACETSGS</sequence>
<feature type="compositionally biased region" description="Basic and acidic residues" evidence="9">
    <location>
        <begin position="223"/>
        <end position="243"/>
    </location>
</feature>
<evidence type="ECO:0000313" key="11">
    <source>
        <dbReference type="EMBL" id="CAG6624667.1"/>
    </source>
</evidence>
<evidence type="ECO:0000256" key="6">
    <source>
        <dbReference type="ARBA" id="ARBA00022833"/>
    </source>
</evidence>
<dbReference type="GO" id="GO:0052381">
    <property type="term" value="F:tRNA dimethylallyltransferase activity"/>
    <property type="evidence" value="ECO:0007669"/>
    <property type="project" value="InterPro"/>
</dbReference>
<dbReference type="InterPro" id="IPR013087">
    <property type="entry name" value="Znf_C2H2_type"/>
</dbReference>
<dbReference type="GO" id="GO:0005524">
    <property type="term" value="F:ATP binding"/>
    <property type="evidence" value="ECO:0007669"/>
    <property type="project" value="UniProtKB-KW"/>
</dbReference>
<dbReference type="PROSITE" id="PS50157">
    <property type="entry name" value="ZINC_FINGER_C2H2_2"/>
    <property type="match status" value="1"/>
</dbReference>
<evidence type="ECO:0000256" key="7">
    <source>
        <dbReference type="ARBA" id="ARBA00022840"/>
    </source>
</evidence>
<evidence type="ECO:0000256" key="1">
    <source>
        <dbReference type="ARBA" id="ARBA00005842"/>
    </source>
</evidence>
<dbReference type="PANTHER" id="PTHR11088:SF89">
    <property type="entry name" value="TRNA DIMETHYLALLYLTRANSFERASE"/>
    <property type="match status" value="1"/>
</dbReference>
<feature type="domain" description="C2H2-type" evidence="10">
    <location>
        <begin position="870"/>
        <end position="899"/>
    </location>
</feature>
<keyword evidence="3" id="KW-0479">Metal-binding</keyword>
<protein>
    <submittedName>
        <fullName evidence="11">tRNA dimethylallyltransferase, mitochondrial</fullName>
    </submittedName>
</protein>
<dbReference type="PANTHER" id="PTHR11088">
    <property type="entry name" value="TRNA DIMETHYLALLYLTRANSFERASE"/>
    <property type="match status" value="1"/>
</dbReference>
<keyword evidence="7" id="KW-0067">ATP-binding</keyword>
<feature type="compositionally biased region" description="Basic and acidic residues" evidence="9">
    <location>
        <begin position="275"/>
        <end position="286"/>
    </location>
</feature>
<dbReference type="InterPro" id="IPR027417">
    <property type="entry name" value="P-loop_NTPase"/>
</dbReference>
<keyword evidence="6" id="KW-0862">Zinc</keyword>
<dbReference type="Gene3D" id="1.10.20.140">
    <property type="match status" value="1"/>
</dbReference>
<dbReference type="HAMAP" id="MF_00185">
    <property type="entry name" value="IPP_trans"/>
    <property type="match status" value="1"/>
</dbReference>
<organism evidence="11">
    <name type="scientific">Cacopsylla melanoneura</name>
    <dbReference type="NCBI Taxonomy" id="428564"/>
    <lineage>
        <taxon>Eukaryota</taxon>
        <taxon>Metazoa</taxon>
        <taxon>Ecdysozoa</taxon>
        <taxon>Arthropoda</taxon>
        <taxon>Hexapoda</taxon>
        <taxon>Insecta</taxon>
        <taxon>Pterygota</taxon>
        <taxon>Neoptera</taxon>
        <taxon>Paraneoptera</taxon>
        <taxon>Hemiptera</taxon>
        <taxon>Sternorrhyncha</taxon>
        <taxon>Psylloidea</taxon>
        <taxon>Psyllidae</taxon>
        <taxon>Psyllinae</taxon>
        <taxon>Cacopsylla</taxon>
    </lineage>
</organism>
<evidence type="ECO:0000256" key="3">
    <source>
        <dbReference type="ARBA" id="ARBA00022723"/>
    </source>
</evidence>
<keyword evidence="5 8" id="KW-0863">Zinc-finger</keyword>
<dbReference type="InterPro" id="IPR018022">
    <property type="entry name" value="IPT"/>
</dbReference>
<feature type="region of interest" description="Disordered" evidence="9">
    <location>
        <begin position="416"/>
        <end position="438"/>
    </location>
</feature>
<name>A0A8D8Q328_9HEMI</name>
<dbReference type="InterPro" id="IPR039657">
    <property type="entry name" value="Dimethylallyltransferase"/>
</dbReference>
<evidence type="ECO:0000256" key="5">
    <source>
        <dbReference type="ARBA" id="ARBA00022771"/>
    </source>
</evidence>
<evidence type="ECO:0000259" key="10">
    <source>
        <dbReference type="PROSITE" id="PS50157"/>
    </source>
</evidence>
<dbReference type="EMBL" id="HBUF01057825">
    <property type="protein sequence ID" value="CAG6624667.1"/>
    <property type="molecule type" value="Transcribed_RNA"/>
</dbReference>
<feature type="region of interest" description="Disordered" evidence="9">
    <location>
        <begin position="959"/>
        <end position="983"/>
    </location>
</feature>
<evidence type="ECO:0000256" key="9">
    <source>
        <dbReference type="SAM" id="MobiDB-lite"/>
    </source>
</evidence>
<evidence type="ECO:0000256" key="2">
    <source>
        <dbReference type="ARBA" id="ARBA00022679"/>
    </source>
</evidence>
<keyword evidence="2 11" id="KW-0808">Transferase</keyword>
<comment type="similarity">
    <text evidence="1">Belongs to the IPP transferase family.</text>
</comment>
<dbReference type="SUPFAM" id="SSF57667">
    <property type="entry name" value="beta-beta-alpha zinc fingers"/>
    <property type="match status" value="1"/>
</dbReference>
<feature type="compositionally biased region" description="Basic and acidic residues" evidence="9">
    <location>
        <begin position="296"/>
        <end position="307"/>
    </location>
</feature>